<dbReference type="CDD" id="cd00090">
    <property type="entry name" value="HTH_ARSR"/>
    <property type="match status" value="1"/>
</dbReference>
<dbReference type="RefSeq" id="WP_085365298.1">
    <property type="nucleotide sequence ID" value="NZ_CAUJPZ010000002.1"/>
</dbReference>
<keyword evidence="6" id="KW-1185">Reference proteome</keyword>
<dbReference type="SMART" id="SM00418">
    <property type="entry name" value="HTH_ARSR"/>
    <property type="match status" value="1"/>
</dbReference>
<sequence>MQEEMSDKYEQATAFLKLLANTNRLAVLCSLQDTRRNVTELAEMTGLPQAAMSNQLALLREAGLINCEVKHRERLYYIADPRVNETIALLYSFFCAEDEEGGEGDWDKVL</sequence>
<dbReference type="SUPFAM" id="SSF46785">
    <property type="entry name" value="Winged helix' DNA-binding domain"/>
    <property type="match status" value="1"/>
</dbReference>
<dbReference type="InterPro" id="IPR036390">
    <property type="entry name" value="WH_DNA-bd_sf"/>
</dbReference>
<dbReference type="OrthoDB" id="5296924at2"/>
<dbReference type="InterPro" id="IPR051011">
    <property type="entry name" value="Metal_resp_trans_reg"/>
</dbReference>
<dbReference type="Proteomes" id="UP000193118">
    <property type="component" value="Unassembled WGS sequence"/>
</dbReference>
<protein>
    <submittedName>
        <fullName evidence="5">Transcriptional regulator</fullName>
    </submittedName>
</protein>
<proteinExistence type="predicted"/>
<keyword evidence="2" id="KW-0238">DNA-binding</keyword>
<dbReference type="InterPro" id="IPR011991">
    <property type="entry name" value="ArsR-like_HTH"/>
</dbReference>
<evidence type="ECO:0000256" key="3">
    <source>
        <dbReference type="ARBA" id="ARBA00023163"/>
    </source>
</evidence>
<dbReference type="PRINTS" id="PR00778">
    <property type="entry name" value="HTHARSR"/>
</dbReference>
<keyword evidence="3" id="KW-0804">Transcription</keyword>
<dbReference type="Gene3D" id="1.10.10.10">
    <property type="entry name" value="Winged helix-like DNA-binding domain superfamily/Winged helix DNA-binding domain"/>
    <property type="match status" value="1"/>
</dbReference>
<dbReference type="STRING" id="194197.BWD09_03235"/>
<dbReference type="NCBIfam" id="NF033788">
    <property type="entry name" value="HTH_metalloreg"/>
    <property type="match status" value="1"/>
</dbReference>
<dbReference type="EMBL" id="MTBO01000004">
    <property type="protein sequence ID" value="OSI18208.1"/>
    <property type="molecule type" value="Genomic_DNA"/>
</dbReference>
<evidence type="ECO:0000259" key="4">
    <source>
        <dbReference type="PROSITE" id="PS50987"/>
    </source>
</evidence>
<keyword evidence="1" id="KW-0805">Transcription regulation</keyword>
<dbReference type="InterPro" id="IPR036388">
    <property type="entry name" value="WH-like_DNA-bd_sf"/>
</dbReference>
<dbReference type="Pfam" id="PF01022">
    <property type="entry name" value="HTH_5"/>
    <property type="match status" value="1"/>
</dbReference>
<dbReference type="PANTHER" id="PTHR43132:SF2">
    <property type="entry name" value="ARSENICAL RESISTANCE OPERON REPRESSOR ARSR-RELATED"/>
    <property type="match status" value="1"/>
</dbReference>
<accession>A0A1X3DE48</accession>
<dbReference type="PROSITE" id="PS50987">
    <property type="entry name" value="HTH_ARSR_2"/>
    <property type="match status" value="1"/>
</dbReference>
<name>A0A1X3DE48_9NEIS</name>
<organism evidence="5 6">
    <name type="scientific">Neisseria dentiae</name>
    <dbReference type="NCBI Taxonomy" id="194197"/>
    <lineage>
        <taxon>Bacteria</taxon>
        <taxon>Pseudomonadati</taxon>
        <taxon>Pseudomonadota</taxon>
        <taxon>Betaproteobacteria</taxon>
        <taxon>Neisseriales</taxon>
        <taxon>Neisseriaceae</taxon>
        <taxon>Neisseria</taxon>
    </lineage>
</organism>
<evidence type="ECO:0000313" key="6">
    <source>
        <dbReference type="Proteomes" id="UP000193118"/>
    </source>
</evidence>
<dbReference type="GeneID" id="94581791"/>
<reference evidence="6" key="1">
    <citation type="submission" date="2017-01" db="EMBL/GenBank/DDBJ databases">
        <authorList>
            <person name="Wolfgang W.J."/>
            <person name="Cole J."/>
            <person name="Wroblewski D."/>
            <person name="Mcginnis J."/>
            <person name="Musser K.A."/>
        </authorList>
    </citation>
    <scope>NUCLEOTIDE SEQUENCE [LARGE SCALE GENOMIC DNA]</scope>
    <source>
        <strain evidence="6">DSM 19151</strain>
    </source>
</reference>
<evidence type="ECO:0000313" key="5">
    <source>
        <dbReference type="EMBL" id="OSI18208.1"/>
    </source>
</evidence>
<evidence type="ECO:0000256" key="1">
    <source>
        <dbReference type="ARBA" id="ARBA00023015"/>
    </source>
</evidence>
<gene>
    <name evidence="5" type="ORF">BWD09_03235</name>
</gene>
<feature type="domain" description="HTH arsR-type" evidence="4">
    <location>
        <begin position="4"/>
        <end position="98"/>
    </location>
</feature>
<dbReference type="AlphaFoldDB" id="A0A1X3DE48"/>
<comment type="caution">
    <text evidence="5">The sequence shown here is derived from an EMBL/GenBank/DDBJ whole genome shotgun (WGS) entry which is preliminary data.</text>
</comment>
<dbReference type="GO" id="GO:0003677">
    <property type="term" value="F:DNA binding"/>
    <property type="evidence" value="ECO:0007669"/>
    <property type="project" value="UniProtKB-KW"/>
</dbReference>
<evidence type="ECO:0000256" key="2">
    <source>
        <dbReference type="ARBA" id="ARBA00023125"/>
    </source>
</evidence>
<dbReference type="PANTHER" id="PTHR43132">
    <property type="entry name" value="ARSENICAL RESISTANCE OPERON REPRESSOR ARSR-RELATED"/>
    <property type="match status" value="1"/>
</dbReference>
<dbReference type="GO" id="GO:0003700">
    <property type="term" value="F:DNA-binding transcription factor activity"/>
    <property type="evidence" value="ECO:0007669"/>
    <property type="project" value="InterPro"/>
</dbReference>
<dbReference type="InterPro" id="IPR001845">
    <property type="entry name" value="HTH_ArsR_DNA-bd_dom"/>
</dbReference>